<comment type="caution">
    <text evidence="2">The sequence shown here is derived from an EMBL/GenBank/DDBJ whole genome shotgun (WGS) entry which is preliminary data.</text>
</comment>
<dbReference type="EMBL" id="VSSQ01136398">
    <property type="protein sequence ID" value="MPN60737.1"/>
    <property type="molecule type" value="Genomic_DNA"/>
</dbReference>
<name>A0A645JBN1_9ZZZZ</name>
<dbReference type="InterPro" id="IPR029056">
    <property type="entry name" value="Ribokinase-like"/>
</dbReference>
<dbReference type="InterPro" id="IPR000631">
    <property type="entry name" value="CARKD"/>
</dbReference>
<evidence type="ECO:0000313" key="2">
    <source>
        <dbReference type="EMBL" id="MPN60737.1"/>
    </source>
</evidence>
<accession>A0A645JBN1</accession>
<evidence type="ECO:0000259" key="1">
    <source>
        <dbReference type="PROSITE" id="PS51383"/>
    </source>
</evidence>
<reference evidence="2" key="1">
    <citation type="submission" date="2019-08" db="EMBL/GenBank/DDBJ databases">
        <authorList>
            <person name="Kucharzyk K."/>
            <person name="Murdoch R.W."/>
            <person name="Higgins S."/>
            <person name="Loffler F."/>
        </authorList>
    </citation>
    <scope>NUCLEOTIDE SEQUENCE</scope>
</reference>
<gene>
    <name evidence="2" type="primary">nnr_36</name>
    <name evidence="2" type="ORF">SDC9_208468</name>
</gene>
<sequence>MAKGGSGDVLTGVIAAFIGAGLSPFDSTCLGAYIHGLAGDIAAEKIGGYGVLARDIARHIPEAIDQILKTAK</sequence>
<dbReference type="Gene3D" id="3.40.1190.20">
    <property type="match status" value="1"/>
</dbReference>
<dbReference type="InterPro" id="IPR017953">
    <property type="entry name" value="Carbohydrate_kinase_pred_CS"/>
</dbReference>
<dbReference type="SUPFAM" id="SSF53613">
    <property type="entry name" value="Ribokinase-like"/>
    <property type="match status" value="1"/>
</dbReference>
<dbReference type="PROSITE" id="PS51383">
    <property type="entry name" value="YJEF_C_3"/>
    <property type="match status" value="1"/>
</dbReference>
<organism evidence="2">
    <name type="scientific">bioreactor metagenome</name>
    <dbReference type="NCBI Taxonomy" id="1076179"/>
    <lineage>
        <taxon>unclassified sequences</taxon>
        <taxon>metagenomes</taxon>
        <taxon>ecological metagenomes</taxon>
    </lineage>
</organism>
<protein>
    <submittedName>
        <fullName evidence="2">Bifunctional NAD(P)H-hydrate repair enzyme Nnr</fullName>
    </submittedName>
</protein>
<dbReference type="Pfam" id="PF01256">
    <property type="entry name" value="Carb_kinase"/>
    <property type="match status" value="1"/>
</dbReference>
<dbReference type="AlphaFoldDB" id="A0A645JBN1"/>
<dbReference type="PROSITE" id="PS01050">
    <property type="entry name" value="YJEF_C_2"/>
    <property type="match status" value="1"/>
</dbReference>
<feature type="domain" description="YjeF C-terminal" evidence="1">
    <location>
        <begin position="1"/>
        <end position="67"/>
    </location>
</feature>
<proteinExistence type="predicted"/>
<dbReference type="GO" id="GO:0016836">
    <property type="term" value="F:hydro-lyase activity"/>
    <property type="evidence" value="ECO:0007669"/>
    <property type="project" value="InterPro"/>
</dbReference>